<evidence type="ECO:0000256" key="1">
    <source>
        <dbReference type="SAM" id="MobiDB-lite"/>
    </source>
</evidence>
<feature type="compositionally biased region" description="Basic and acidic residues" evidence="1">
    <location>
        <begin position="33"/>
        <end position="66"/>
    </location>
</feature>
<dbReference type="AlphaFoldDB" id="A0A0F9G2W2"/>
<feature type="region of interest" description="Disordered" evidence="1">
    <location>
        <begin position="33"/>
        <end position="70"/>
    </location>
</feature>
<name>A0A0F9G2W2_9ZZZZ</name>
<protein>
    <submittedName>
        <fullName evidence="2">Uncharacterized protein</fullName>
    </submittedName>
</protein>
<reference evidence="2" key="1">
    <citation type="journal article" date="2015" name="Nature">
        <title>Complex archaea that bridge the gap between prokaryotes and eukaryotes.</title>
        <authorList>
            <person name="Spang A."/>
            <person name="Saw J.H."/>
            <person name="Jorgensen S.L."/>
            <person name="Zaremba-Niedzwiedzka K."/>
            <person name="Martijn J."/>
            <person name="Lind A.E."/>
            <person name="van Eijk R."/>
            <person name="Schleper C."/>
            <person name="Guy L."/>
            <person name="Ettema T.J."/>
        </authorList>
    </citation>
    <scope>NUCLEOTIDE SEQUENCE</scope>
</reference>
<gene>
    <name evidence="2" type="ORF">LCGC14_2232600</name>
</gene>
<accession>A0A0F9G2W2</accession>
<organism evidence="2">
    <name type="scientific">marine sediment metagenome</name>
    <dbReference type="NCBI Taxonomy" id="412755"/>
    <lineage>
        <taxon>unclassified sequences</taxon>
        <taxon>metagenomes</taxon>
        <taxon>ecological metagenomes</taxon>
    </lineage>
</organism>
<sequence>MGYLIKPIDMSEETKNKLREQAIRKGIEMTNKKVETEEEKVEREKAEAQAKYDEEERLIEENRQKAPEPPSSVIRWAYRSKINDTVYCMNEDGVIIPAYSGKFTVEINDERKITGVAAQILQDAPPEAEFYTSFSGELSFAPQTREQWGK</sequence>
<proteinExistence type="predicted"/>
<evidence type="ECO:0000313" key="2">
    <source>
        <dbReference type="EMBL" id="KKL57717.1"/>
    </source>
</evidence>
<comment type="caution">
    <text evidence="2">The sequence shown here is derived from an EMBL/GenBank/DDBJ whole genome shotgun (WGS) entry which is preliminary data.</text>
</comment>
<dbReference type="EMBL" id="LAZR01030069">
    <property type="protein sequence ID" value="KKL57717.1"/>
    <property type="molecule type" value="Genomic_DNA"/>
</dbReference>